<dbReference type="Gene3D" id="3.30.160.70">
    <property type="entry name" value="Methylated DNA-protein cysteine methyltransferase domain"/>
    <property type="match status" value="1"/>
</dbReference>
<evidence type="ECO:0000256" key="1">
    <source>
        <dbReference type="ARBA" id="ARBA00001286"/>
    </source>
</evidence>
<dbReference type="InterPro" id="IPR023546">
    <property type="entry name" value="MGMT"/>
</dbReference>
<evidence type="ECO:0000313" key="11">
    <source>
        <dbReference type="EMBL" id="TQF07089.1"/>
    </source>
</evidence>
<dbReference type="RefSeq" id="WP_141637492.1">
    <property type="nucleotide sequence ID" value="NZ_VIGB01000003.1"/>
</dbReference>
<keyword evidence="5 8" id="KW-0227">DNA damage</keyword>
<dbReference type="GO" id="GO:0005737">
    <property type="term" value="C:cytoplasm"/>
    <property type="evidence" value="ECO:0007669"/>
    <property type="project" value="UniProtKB-SubCell"/>
</dbReference>
<feature type="active site" description="Nucleophile; methyl group acceptor" evidence="8">
    <location>
        <position position="134"/>
    </location>
</feature>
<gene>
    <name evidence="11" type="ORF">E6W39_02360</name>
</gene>
<dbReference type="Pfam" id="PF02870">
    <property type="entry name" value="Methyltransf_1N"/>
    <property type="match status" value="1"/>
</dbReference>
<evidence type="ECO:0000259" key="10">
    <source>
        <dbReference type="Pfam" id="PF02870"/>
    </source>
</evidence>
<comment type="catalytic activity">
    <reaction evidence="7 8">
        <text>a 6-O-methyl-2'-deoxyguanosine in DNA + L-cysteinyl-[protein] = S-methyl-L-cysteinyl-[protein] + a 2'-deoxyguanosine in DNA</text>
        <dbReference type="Rhea" id="RHEA:24000"/>
        <dbReference type="Rhea" id="RHEA-COMP:10131"/>
        <dbReference type="Rhea" id="RHEA-COMP:10132"/>
        <dbReference type="Rhea" id="RHEA-COMP:11367"/>
        <dbReference type="Rhea" id="RHEA-COMP:11368"/>
        <dbReference type="ChEBI" id="CHEBI:29950"/>
        <dbReference type="ChEBI" id="CHEBI:82612"/>
        <dbReference type="ChEBI" id="CHEBI:85445"/>
        <dbReference type="ChEBI" id="CHEBI:85448"/>
        <dbReference type="EC" id="2.1.1.63"/>
    </reaction>
</comment>
<dbReference type="EC" id="2.1.1.63" evidence="8"/>
<reference evidence="11 12" key="1">
    <citation type="submission" date="2019-06" db="EMBL/GenBank/DDBJ databases">
        <title>Description of Kitasatospora acidophila sp. nov. isolated from pine grove soil, and reclassification of Streptomyces novaecaesareae to Kitasatospora novaeceasareae comb. nov.</title>
        <authorList>
            <person name="Kim M.J."/>
        </authorList>
    </citation>
    <scope>NUCLEOTIDE SEQUENCE [LARGE SCALE GENOMIC DNA]</scope>
    <source>
        <strain evidence="11 12">MMS16-CNU292</strain>
    </source>
</reference>
<evidence type="ECO:0000256" key="7">
    <source>
        <dbReference type="ARBA" id="ARBA00049348"/>
    </source>
</evidence>
<dbReference type="InterPro" id="IPR008332">
    <property type="entry name" value="MethylG_MeTrfase_N"/>
</dbReference>
<keyword evidence="6 8" id="KW-0234">DNA repair</keyword>
<evidence type="ECO:0000256" key="2">
    <source>
        <dbReference type="ARBA" id="ARBA00008711"/>
    </source>
</evidence>
<dbReference type="EMBL" id="VIGB01000003">
    <property type="protein sequence ID" value="TQF07089.1"/>
    <property type="molecule type" value="Genomic_DNA"/>
</dbReference>
<dbReference type="InterPro" id="IPR036631">
    <property type="entry name" value="MGMT_N_sf"/>
</dbReference>
<dbReference type="HAMAP" id="MF_00772">
    <property type="entry name" value="OGT"/>
    <property type="match status" value="1"/>
</dbReference>
<comment type="caution">
    <text evidence="11">The sequence shown here is derived from an EMBL/GenBank/DDBJ whole genome shotgun (WGS) entry which is preliminary data.</text>
</comment>
<dbReference type="GO" id="GO:0032259">
    <property type="term" value="P:methylation"/>
    <property type="evidence" value="ECO:0007669"/>
    <property type="project" value="UniProtKB-KW"/>
</dbReference>
<dbReference type="AlphaFoldDB" id="A0A540WDH7"/>
<sequence length="169" mass="17647">MVHTTVDSPLGPLLLVGERDGAAPGGVALRSLSMTGQKRAAVVQDGWVDDPAAFAGIAEQLRGYFAGEVTEFTIELHAEGTEFQQRVWQAVDAIPYGATTTYGRLAEQIGAPRAAVRAVGAAIGANPVLLVRPCHRVVGATGALTGYAGGLERKEFLLVREGALPQQLG</sequence>
<keyword evidence="4 8" id="KW-0808">Transferase</keyword>
<dbReference type="Gene3D" id="1.10.10.10">
    <property type="entry name" value="Winged helix-like DNA-binding domain superfamily/Winged helix DNA-binding domain"/>
    <property type="match status" value="1"/>
</dbReference>
<keyword evidence="3 8" id="KW-0489">Methyltransferase</keyword>
<proteinExistence type="inferred from homology"/>
<comment type="miscellaneous">
    <text evidence="8">This enzyme catalyzes only one turnover and therefore is not strictly catalytic. According to one definition, an enzyme is a biocatalyst that acts repeatedly and over many reaction cycles.</text>
</comment>
<evidence type="ECO:0000259" key="9">
    <source>
        <dbReference type="Pfam" id="PF01035"/>
    </source>
</evidence>
<evidence type="ECO:0000256" key="4">
    <source>
        <dbReference type="ARBA" id="ARBA00022679"/>
    </source>
</evidence>
<dbReference type="GO" id="GO:0003908">
    <property type="term" value="F:methylated-DNA-[protein]-cysteine S-methyltransferase activity"/>
    <property type="evidence" value="ECO:0007669"/>
    <property type="project" value="UniProtKB-UniRule"/>
</dbReference>
<evidence type="ECO:0000256" key="6">
    <source>
        <dbReference type="ARBA" id="ARBA00023204"/>
    </source>
</evidence>
<keyword evidence="12" id="KW-1185">Reference proteome</keyword>
<comment type="function">
    <text evidence="8">Involved in the cellular defense against the biological effects of O6-methylguanine (O6-MeG) and O4-methylthymine (O4-MeT) in DNA. Repairs the methylated nucleobase in DNA by stoichiometrically transferring the methyl group to a cysteine residue in the enzyme. This is a suicide reaction: the enzyme is irreversibly inactivated.</text>
</comment>
<evidence type="ECO:0000256" key="8">
    <source>
        <dbReference type="HAMAP-Rule" id="MF_00772"/>
    </source>
</evidence>
<dbReference type="SUPFAM" id="SSF46767">
    <property type="entry name" value="Methylated DNA-protein cysteine methyltransferase, C-terminal domain"/>
    <property type="match status" value="1"/>
</dbReference>
<organism evidence="11 12">
    <name type="scientific">Kitasatospora acidiphila</name>
    <dbReference type="NCBI Taxonomy" id="2567942"/>
    <lineage>
        <taxon>Bacteria</taxon>
        <taxon>Bacillati</taxon>
        <taxon>Actinomycetota</taxon>
        <taxon>Actinomycetes</taxon>
        <taxon>Kitasatosporales</taxon>
        <taxon>Streptomycetaceae</taxon>
        <taxon>Kitasatospora</taxon>
    </lineage>
</organism>
<dbReference type="InterPro" id="IPR014048">
    <property type="entry name" value="MethylDNA_cys_MeTrfase_DNA-bd"/>
</dbReference>
<dbReference type="Proteomes" id="UP000319103">
    <property type="component" value="Unassembled WGS sequence"/>
</dbReference>
<dbReference type="Pfam" id="PF01035">
    <property type="entry name" value="DNA_binding_1"/>
    <property type="match status" value="1"/>
</dbReference>
<evidence type="ECO:0000313" key="12">
    <source>
        <dbReference type="Proteomes" id="UP000319103"/>
    </source>
</evidence>
<dbReference type="InterPro" id="IPR036388">
    <property type="entry name" value="WH-like_DNA-bd_sf"/>
</dbReference>
<feature type="domain" description="Methylguanine DNA methyltransferase ribonuclease-like" evidence="10">
    <location>
        <begin position="1"/>
        <end position="76"/>
    </location>
</feature>
<dbReference type="SUPFAM" id="SSF53155">
    <property type="entry name" value="Methylated DNA-protein cysteine methyltransferase domain"/>
    <property type="match status" value="1"/>
</dbReference>
<evidence type="ECO:0000256" key="5">
    <source>
        <dbReference type="ARBA" id="ARBA00022763"/>
    </source>
</evidence>
<name>A0A540WDH7_9ACTN</name>
<dbReference type="GO" id="GO:0006307">
    <property type="term" value="P:DNA alkylation repair"/>
    <property type="evidence" value="ECO:0007669"/>
    <property type="project" value="UniProtKB-UniRule"/>
</dbReference>
<dbReference type="CDD" id="cd06445">
    <property type="entry name" value="ATase"/>
    <property type="match status" value="1"/>
</dbReference>
<dbReference type="FunFam" id="1.10.10.10:FF:000214">
    <property type="entry name" value="Methylated-DNA--protein-cysteine methyltransferase"/>
    <property type="match status" value="1"/>
</dbReference>
<dbReference type="InterPro" id="IPR036217">
    <property type="entry name" value="MethylDNA_cys_MeTrfase_DNAb"/>
</dbReference>
<dbReference type="NCBIfam" id="TIGR00589">
    <property type="entry name" value="ogt"/>
    <property type="match status" value="1"/>
</dbReference>
<comment type="similarity">
    <text evidence="2 8">Belongs to the MGMT family.</text>
</comment>
<dbReference type="OrthoDB" id="9802228at2"/>
<dbReference type="PANTHER" id="PTHR10815">
    <property type="entry name" value="METHYLATED-DNA--PROTEIN-CYSTEINE METHYLTRANSFERASE"/>
    <property type="match status" value="1"/>
</dbReference>
<protein>
    <recommendedName>
        <fullName evidence="8">Methylated-DNA--protein-cysteine methyltransferase</fullName>
        <ecNumber evidence="8">2.1.1.63</ecNumber>
    </recommendedName>
    <alternativeName>
        <fullName evidence="8">6-O-methylguanine-DNA methyltransferase</fullName>
        <shortName evidence="8">MGMT</shortName>
    </alternativeName>
    <alternativeName>
        <fullName evidence="8">O-6-methylguanine-DNA-alkyltransferase</fullName>
    </alternativeName>
</protein>
<comment type="catalytic activity">
    <reaction evidence="1 8">
        <text>a 4-O-methyl-thymidine in DNA + L-cysteinyl-[protein] = a thymidine in DNA + S-methyl-L-cysteinyl-[protein]</text>
        <dbReference type="Rhea" id="RHEA:53428"/>
        <dbReference type="Rhea" id="RHEA-COMP:10131"/>
        <dbReference type="Rhea" id="RHEA-COMP:10132"/>
        <dbReference type="Rhea" id="RHEA-COMP:13555"/>
        <dbReference type="Rhea" id="RHEA-COMP:13556"/>
        <dbReference type="ChEBI" id="CHEBI:29950"/>
        <dbReference type="ChEBI" id="CHEBI:82612"/>
        <dbReference type="ChEBI" id="CHEBI:137386"/>
        <dbReference type="ChEBI" id="CHEBI:137387"/>
        <dbReference type="EC" id="2.1.1.63"/>
    </reaction>
</comment>
<feature type="domain" description="Methylated-DNA-[protein]-cysteine S-methyltransferase DNA binding" evidence="9">
    <location>
        <begin position="82"/>
        <end position="162"/>
    </location>
</feature>
<dbReference type="PANTHER" id="PTHR10815:SF5">
    <property type="entry name" value="METHYLATED-DNA--PROTEIN-CYSTEINE METHYLTRANSFERASE"/>
    <property type="match status" value="1"/>
</dbReference>
<comment type="subcellular location">
    <subcellularLocation>
        <location evidence="8">Cytoplasm</location>
    </subcellularLocation>
</comment>
<accession>A0A540WDH7</accession>
<keyword evidence="8" id="KW-0963">Cytoplasm</keyword>
<evidence type="ECO:0000256" key="3">
    <source>
        <dbReference type="ARBA" id="ARBA00022603"/>
    </source>
</evidence>